<keyword evidence="2 4" id="KW-0863">Zinc-finger</keyword>
<keyword evidence="1" id="KW-0479">Metal-binding</keyword>
<evidence type="ECO:0000259" key="5">
    <source>
        <dbReference type="PROSITE" id="PS50865"/>
    </source>
</evidence>
<evidence type="ECO:0000256" key="3">
    <source>
        <dbReference type="ARBA" id="ARBA00022833"/>
    </source>
</evidence>
<name>A0A1Y1HX21_KLENI</name>
<proteinExistence type="predicted"/>
<protein>
    <recommendedName>
        <fullName evidence="5">MYND-type domain-containing protein</fullName>
    </recommendedName>
</protein>
<evidence type="ECO:0000313" key="6">
    <source>
        <dbReference type="EMBL" id="GAQ83210.1"/>
    </source>
</evidence>
<dbReference type="OrthoDB" id="432970at2759"/>
<dbReference type="PROSITE" id="PS50865">
    <property type="entry name" value="ZF_MYND_2"/>
    <property type="match status" value="1"/>
</dbReference>
<evidence type="ECO:0000256" key="1">
    <source>
        <dbReference type="ARBA" id="ARBA00022723"/>
    </source>
</evidence>
<dbReference type="EMBL" id="DF237088">
    <property type="protein sequence ID" value="GAQ83210.1"/>
    <property type="molecule type" value="Genomic_DNA"/>
</dbReference>
<reference evidence="6 7" key="1">
    <citation type="journal article" date="2014" name="Nat. Commun.">
        <title>Klebsormidium flaccidum genome reveals primary factors for plant terrestrial adaptation.</title>
        <authorList>
            <person name="Hori K."/>
            <person name="Maruyama F."/>
            <person name="Fujisawa T."/>
            <person name="Togashi T."/>
            <person name="Yamamoto N."/>
            <person name="Seo M."/>
            <person name="Sato S."/>
            <person name="Yamada T."/>
            <person name="Mori H."/>
            <person name="Tajima N."/>
            <person name="Moriyama T."/>
            <person name="Ikeuchi M."/>
            <person name="Watanabe M."/>
            <person name="Wada H."/>
            <person name="Kobayashi K."/>
            <person name="Saito M."/>
            <person name="Masuda T."/>
            <person name="Sasaki-Sekimoto Y."/>
            <person name="Mashiguchi K."/>
            <person name="Awai K."/>
            <person name="Shimojima M."/>
            <person name="Masuda S."/>
            <person name="Iwai M."/>
            <person name="Nobusawa T."/>
            <person name="Narise T."/>
            <person name="Kondo S."/>
            <person name="Saito H."/>
            <person name="Sato R."/>
            <person name="Murakawa M."/>
            <person name="Ihara Y."/>
            <person name="Oshima-Yamada Y."/>
            <person name="Ohtaka K."/>
            <person name="Satoh M."/>
            <person name="Sonobe K."/>
            <person name="Ishii M."/>
            <person name="Ohtani R."/>
            <person name="Kanamori-Sato M."/>
            <person name="Honoki R."/>
            <person name="Miyazaki D."/>
            <person name="Mochizuki H."/>
            <person name="Umetsu J."/>
            <person name="Higashi K."/>
            <person name="Shibata D."/>
            <person name="Kamiya Y."/>
            <person name="Sato N."/>
            <person name="Nakamura Y."/>
            <person name="Tabata S."/>
            <person name="Ida S."/>
            <person name="Kurokawa K."/>
            <person name="Ohta H."/>
        </authorList>
    </citation>
    <scope>NUCLEOTIDE SEQUENCE [LARGE SCALE GENOMIC DNA]</scope>
    <source>
        <strain evidence="6 7">NIES-2285</strain>
    </source>
</reference>
<keyword evidence="7" id="KW-1185">Reference proteome</keyword>
<evidence type="ECO:0000256" key="2">
    <source>
        <dbReference type="ARBA" id="ARBA00022771"/>
    </source>
</evidence>
<evidence type="ECO:0000313" key="7">
    <source>
        <dbReference type="Proteomes" id="UP000054558"/>
    </source>
</evidence>
<evidence type="ECO:0000256" key="4">
    <source>
        <dbReference type="PROSITE-ProRule" id="PRU00134"/>
    </source>
</evidence>
<dbReference type="GO" id="GO:0008270">
    <property type="term" value="F:zinc ion binding"/>
    <property type="evidence" value="ECO:0007669"/>
    <property type="project" value="UniProtKB-KW"/>
</dbReference>
<dbReference type="Pfam" id="PF01753">
    <property type="entry name" value="zf-MYND"/>
    <property type="match status" value="1"/>
</dbReference>
<accession>A0A1Y1HX21</accession>
<feature type="domain" description="MYND-type" evidence="5">
    <location>
        <begin position="688"/>
        <end position="734"/>
    </location>
</feature>
<dbReference type="Gene3D" id="6.10.140.2220">
    <property type="match status" value="1"/>
</dbReference>
<keyword evidence="3" id="KW-0862">Zinc</keyword>
<dbReference type="AlphaFoldDB" id="A0A1Y1HX21"/>
<gene>
    <name evidence="6" type="ORF">KFL_001390280</name>
</gene>
<sequence length="739" mass="81451">MSKKRKAVAGLVKQIEDTLSKDASKALEDFTRVADTLGSLSVISEKEQNQMKVKPSTEFKALGRSEIVPCLCRFVNRLIALTPCPPNEQDSARNIEFNFAFLTCNLLKASPHFRDSARIPDLFRQFLAIFRRNIQQIVFALHAFPDSILQNAAGAATGVWIADLFSFVDQTWDSLLREAMPPDFGPFTLETLLDIGGRLLCIIVERGLKELPGIQMRLELFTRVVNQKMVPYLNSHAIVRPHILARLGDRVAFLHSALEELSLEKGEKAELLSRELLSRKRSSPGAANRVDFHEAIALVQRKKWKQAGSLLQTGAERLEGCARASAEALVAEGLVDNVFKILALTVSEVSDIQAARAATQREHKEAAVILGGVNLLVAVLPELDEKERSSRELFLTTGVRLLQWCEDLLSRGGSLVEEAMNHVLGLLSHMEIARRRELLERMQILYVDLAISAIKLFPFTATSSIGWVTLSNLKTFALLFGDRGPWQGAAERTDVDAEEYLWRPSSEGDPPDAGGYDSRAIFFGVTSAILSVLHACCRNRVVVQCAVLPQIEVVVHSLRLVPGSLTAVFGPRRVDDSDPPRSRASDAAASLDMICELKVAHNNLMELLATVLDALDSLPETSAALRKDTLLEAARAGAAAACADVLRVLRALRRVAPSEAARDTWVQLEAAVGRLWKELARGFRLKACSNPGCEGKVVEESKNTFHKCGRCGSARYCSKKCQVKDWASGHRRQCSYSGN</sequence>
<dbReference type="Proteomes" id="UP000054558">
    <property type="component" value="Unassembled WGS sequence"/>
</dbReference>
<dbReference type="InterPro" id="IPR002893">
    <property type="entry name" value="Znf_MYND"/>
</dbReference>
<dbReference type="PROSITE" id="PS01360">
    <property type="entry name" value="ZF_MYND_1"/>
    <property type="match status" value="1"/>
</dbReference>
<organism evidence="6 7">
    <name type="scientific">Klebsormidium nitens</name>
    <name type="common">Green alga</name>
    <name type="synonym">Ulothrix nitens</name>
    <dbReference type="NCBI Taxonomy" id="105231"/>
    <lineage>
        <taxon>Eukaryota</taxon>
        <taxon>Viridiplantae</taxon>
        <taxon>Streptophyta</taxon>
        <taxon>Klebsormidiophyceae</taxon>
        <taxon>Klebsormidiales</taxon>
        <taxon>Klebsormidiaceae</taxon>
        <taxon>Klebsormidium</taxon>
    </lineage>
</organism>
<dbReference type="SUPFAM" id="SSF144232">
    <property type="entry name" value="HIT/MYND zinc finger-like"/>
    <property type="match status" value="1"/>
</dbReference>